<dbReference type="PANTHER" id="PTHR30383:SF5">
    <property type="entry name" value="SGNH HYDROLASE-TYPE ESTERASE DOMAIN-CONTAINING PROTEIN"/>
    <property type="match status" value="1"/>
</dbReference>
<dbReference type="CDD" id="cd01822">
    <property type="entry name" value="Lysophospholipase_L1_like"/>
    <property type="match status" value="1"/>
</dbReference>
<dbReference type="RefSeq" id="WP_157567375.1">
    <property type="nucleotide sequence ID" value="NZ_WPIK01000010.1"/>
</dbReference>
<accession>A0A7K1SY76</accession>
<feature type="domain" description="SGNH hydrolase-type esterase" evidence="1">
    <location>
        <begin position="20"/>
        <end position="183"/>
    </location>
</feature>
<gene>
    <name evidence="2" type="ORF">GO621_12100</name>
</gene>
<dbReference type="InterPro" id="IPR013830">
    <property type="entry name" value="SGNH_hydro"/>
</dbReference>
<dbReference type="GO" id="GO:0004622">
    <property type="term" value="F:phosphatidylcholine lysophospholipase activity"/>
    <property type="evidence" value="ECO:0007669"/>
    <property type="project" value="TreeGrafter"/>
</dbReference>
<comment type="caution">
    <text evidence="2">The sequence shown here is derived from an EMBL/GenBank/DDBJ whole genome shotgun (WGS) entry which is preliminary data.</text>
</comment>
<keyword evidence="3" id="KW-1185">Reference proteome</keyword>
<dbReference type="InterPro" id="IPR051532">
    <property type="entry name" value="Ester_Hydrolysis_Enzymes"/>
</dbReference>
<proteinExistence type="predicted"/>
<evidence type="ECO:0000259" key="1">
    <source>
        <dbReference type="Pfam" id="PF13472"/>
    </source>
</evidence>
<dbReference type="SUPFAM" id="SSF52266">
    <property type="entry name" value="SGNH hydrolase"/>
    <property type="match status" value="1"/>
</dbReference>
<dbReference type="PANTHER" id="PTHR30383">
    <property type="entry name" value="THIOESTERASE 1/PROTEASE 1/LYSOPHOSPHOLIPASE L1"/>
    <property type="match status" value="1"/>
</dbReference>
<evidence type="ECO:0000313" key="2">
    <source>
        <dbReference type="EMBL" id="MVN22275.1"/>
    </source>
</evidence>
<dbReference type="AlphaFoldDB" id="A0A7K1SY76"/>
<dbReference type="Pfam" id="PF13472">
    <property type="entry name" value="Lipase_GDSL_2"/>
    <property type="match status" value="1"/>
</dbReference>
<sequence>MPEDYNPYQSNQQKLKHILFFGNSLTAGYGLPANQSFPALLQQKINSQQLSYHIVNAGLSGETSVGGKNRIAGLLNQPIDVFVLELGINDILRGITVAETKNNLQFIIDTVKNKQPNIKMILLGMELPPFLTGNILIEFRMIFRQLADKNQMAFLPFLLHGVAGNRLLNLADGVHPNAKGYEIIAENVWQVLKTIL</sequence>
<dbReference type="Proteomes" id="UP000462014">
    <property type="component" value="Unassembled WGS sequence"/>
</dbReference>
<protein>
    <submittedName>
        <fullName evidence="2">Arylesterase</fullName>
    </submittedName>
</protein>
<evidence type="ECO:0000313" key="3">
    <source>
        <dbReference type="Proteomes" id="UP000462014"/>
    </source>
</evidence>
<dbReference type="EMBL" id="WPIK01000010">
    <property type="protein sequence ID" value="MVN22275.1"/>
    <property type="molecule type" value="Genomic_DNA"/>
</dbReference>
<dbReference type="Gene3D" id="3.40.50.1110">
    <property type="entry name" value="SGNH hydrolase"/>
    <property type="match status" value="1"/>
</dbReference>
<organism evidence="2 3">
    <name type="scientific">Mucilaginibacter arboris</name>
    <dbReference type="NCBI Taxonomy" id="2682090"/>
    <lineage>
        <taxon>Bacteria</taxon>
        <taxon>Pseudomonadati</taxon>
        <taxon>Bacteroidota</taxon>
        <taxon>Sphingobacteriia</taxon>
        <taxon>Sphingobacteriales</taxon>
        <taxon>Sphingobacteriaceae</taxon>
        <taxon>Mucilaginibacter</taxon>
    </lineage>
</organism>
<name>A0A7K1SY76_9SPHI</name>
<reference evidence="2 3" key="1">
    <citation type="submission" date="2019-12" db="EMBL/GenBank/DDBJ databases">
        <title>Mucilaginibacter sp. HMF7410 genome sequencing and assembly.</title>
        <authorList>
            <person name="Kang H."/>
            <person name="Cha I."/>
            <person name="Kim H."/>
            <person name="Joh K."/>
        </authorList>
    </citation>
    <scope>NUCLEOTIDE SEQUENCE [LARGE SCALE GENOMIC DNA]</scope>
    <source>
        <strain evidence="2 3">HMF7410</strain>
    </source>
</reference>
<dbReference type="InterPro" id="IPR036514">
    <property type="entry name" value="SGNH_hydro_sf"/>
</dbReference>